<dbReference type="InterPro" id="IPR008925">
    <property type="entry name" value="aa_tRNA-synth_I_cd-bd_sf"/>
</dbReference>
<evidence type="ECO:0000259" key="9">
    <source>
        <dbReference type="Pfam" id="PF00749"/>
    </source>
</evidence>
<proteinExistence type="inferred from homology"/>
<comment type="caution">
    <text evidence="11">The sequence shown here is derived from an EMBL/GenBank/DDBJ whole genome shotgun (WGS) entry which is preliminary data.</text>
</comment>
<keyword evidence="3 8" id="KW-0436">Ligase</keyword>
<dbReference type="EMBL" id="SLWL01000010">
    <property type="protein sequence ID" value="TCO11998.1"/>
    <property type="molecule type" value="Genomic_DNA"/>
</dbReference>
<dbReference type="GO" id="GO:0005737">
    <property type="term" value="C:cytoplasm"/>
    <property type="evidence" value="ECO:0007669"/>
    <property type="project" value="UniProtKB-SubCell"/>
</dbReference>
<evidence type="ECO:0000313" key="12">
    <source>
        <dbReference type="Proteomes" id="UP000294881"/>
    </source>
</evidence>
<comment type="caution">
    <text evidence="8">Lacks conserved residue(s) required for the propagation of feature annotation.</text>
</comment>
<dbReference type="InterPro" id="IPR004527">
    <property type="entry name" value="Glu-tRNA-ligase_bac/mito"/>
</dbReference>
<dbReference type="GO" id="GO:0005524">
    <property type="term" value="F:ATP binding"/>
    <property type="evidence" value="ECO:0007669"/>
    <property type="project" value="UniProtKB-UniRule"/>
</dbReference>
<evidence type="ECO:0000256" key="1">
    <source>
        <dbReference type="ARBA" id="ARBA00007894"/>
    </source>
</evidence>
<dbReference type="InterPro" id="IPR020751">
    <property type="entry name" value="aa-tRNA-synth_I_codon-bd_sub2"/>
</dbReference>
<dbReference type="Gene3D" id="1.10.10.350">
    <property type="match status" value="1"/>
</dbReference>
<dbReference type="InterPro" id="IPR000924">
    <property type="entry name" value="Glu/Gln-tRNA-synth"/>
</dbReference>
<dbReference type="InterPro" id="IPR045462">
    <property type="entry name" value="aa-tRNA-synth_I_cd-bd"/>
</dbReference>
<dbReference type="GO" id="GO:0000049">
    <property type="term" value="F:tRNA binding"/>
    <property type="evidence" value="ECO:0007669"/>
    <property type="project" value="InterPro"/>
</dbReference>
<organism evidence="11 12">
    <name type="scientific">Camelimonas lactis</name>
    <dbReference type="NCBI Taxonomy" id="659006"/>
    <lineage>
        <taxon>Bacteria</taxon>
        <taxon>Pseudomonadati</taxon>
        <taxon>Pseudomonadota</taxon>
        <taxon>Alphaproteobacteria</taxon>
        <taxon>Hyphomicrobiales</taxon>
        <taxon>Chelatococcaceae</taxon>
        <taxon>Camelimonas</taxon>
    </lineage>
</organism>
<evidence type="ECO:0000256" key="3">
    <source>
        <dbReference type="ARBA" id="ARBA00022598"/>
    </source>
</evidence>
<evidence type="ECO:0000256" key="5">
    <source>
        <dbReference type="ARBA" id="ARBA00022840"/>
    </source>
</evidence>
<dbReference type="PANTHER" id="PTHR43311">
    <property type="entry name" value="GLUTAMATE--TRNA LIGASE"/>
    <property type="match status" value="1"/>
</dbReference>
<comment type="similarity">
    <text evidence="1 8">Belongs to the class-I aminoacyl-tRNA synthetase family. Glutamate--tRNA ligase type 1 subfamily.</text>
</comment>
<dbReference type="InterPro" id="IPR001412">
    <property type="entry name" value="aa-tRNA-synth_I_CS"/>
</dbReference>
<evidence type="ECO:0000256" key="7">
    <source>
        <dbReference type="ARBA" id="ARBA00023146"/>
    </source>
</evidence>
<keyword evidence="5 8" id="KW-0067">ATP-binding</keyword>
<dbReference type="Pfam" id="PF00749">
    <property type="entry name" value="tRNA-synt_1c"/>
    <property type="match status" value="1"/>
</dbReference>
<keyword evidence="2 8" id="KW-0963">Cytoplasm</keyword>
<keyword evidence="7 8" id="KW-0030">Aminoacyl-tRNA synthetase</keyword>
<dbReference type="EC" id="6.1.1.17" evidence="8"/>
<dbReference type="GO" id="GO:0006424">
    <property type="term" value="P:glutamyl-tRNA aminoacylation"/>
    <property type="evidence" value="ECO:0007669"/>
    <property type="project" value="UniProtKB-UniRule"/>
</dbReference>
<reference evidence="11 12" key="1">
    <citation type="submission" date="2019-03" db="EMBL/GenBank/DDBJ databases">
        <title>Genomic Encyclopedia of Type Strains, Phase IV (KMG-IV): sequencing the most valuable type-strain genomes for metagenomic binning, comparative biology and taxonomic classification.</title>
        <authorList>
            <person name="Goeker M."/>
        </authorList>
    </citation>
    <scope>NUCLEOTIDE SEQUENCE [LARGE SCALE GENOMIC DNA]</scope>
    <source>
        <strain evidence="11 12">DSM 22958</strain>
    </source>
</reference>
<dbReference type="PRINTS" id="PR00987">
    <property type="entry name" value="TRNASYNTHGLU"/>
</dbReference>
<dbReference type="InterPro" id="IPR049940">
    <property type="entry name" value="GluQ/Sye"/>
</dbReference>
<dbReference type="GO" id="GO:0004818">
    <property type="term" value="F:glutamate-tRNA ligase activity"/>
    <property type="evidence" value="ECO:0007669"/>
    <property type="project" value="UniProtKB-UniRule"/>
</dbReference>
<dbReference type="Gene3D" id="3.40.50.620">
    <property type="entry name" value="HUPs"/>
    <property type="match status" value="1"/>
</dbReference>
<feature type="binding site" evidence="8">
    <location>
        <position position="241"/>
    </location>
    <ligand>
        <name>ATP</name>
        <dbReference type="ChEBI" id="CHEBI:30616"/>
    </ligand>
</feature>
<evidence type="ECO:0000256" key="4">
    <source>
        <dbReference type="ARBA" id="ARBA00022741"/>
    </source>
</evidence>
<comment type="catalytic activity">
    <reaction evidence="8">
        <text>tRNA(Glu) + L-glutamate + ATP = L-glutamyl-tRNA(Glu) + AMP + diphosphate</text>
        <dbReference type="Rhea" id="RHEA:23540"/>
        <dbReference type="Rhea" id="RHEA-COMP:9663"/>
        <dbReference type="Rhea" id="RHEA-COMP:9680"/>
        <dbReference type="ChEBI" id="CHEBI:29985"/>
        <dbReference type="ChEBI" id="CHEBI:30616"/>
        <dbReference type="ChEBI" id="CHEBI:33019"/>
        <dbReference type="ChEBI" id="CHEBI:78442"/>
        <dbReference type="ChEBI" id="CHEBI:78520"/>
        <dbReference type="ChEBI" id="CHEBI:456215"/>
        <dbReference type="EC" id="6.1.1.17"/>
    </reaction>
</comment>
<dbReference type="InterPro" id="IPR020058">
    <property type="entry name" value="Glu/Gln-tRNA-synth_Ib_cat-dom"/>
</dbReference>
<keyword evidence="12" id="KW-1185">Reference proteome</keyword>
<accession>A0A4R2GQW7</accession>
<keyword evidence="4 8" id="KW-0547">Nucleotide-binding</keyword>
<dbReference type="Proteomes" id="UP000294881">
    <property type="component" value="Unassembled WGS sequence"/>
</dbReference>
<comment type="subcellular location">
    <subcellularLocation>
        <location evidence="8">Cytoplasm</location>
    </subcellularLocation>
</comment>
<dbReference type="NCBIfam" id="TIGR00464">
    <property type="entry name" value="gltX_bact"/>
    <property type="match status" value="1"/>
</dbReference>
<feature type="domain" description="Glutamyl/glutaminyl-tRNA synthetase class Ib catalytic" evidence="9">
    <location>
        <begin position="3"/>
        <end position="304"/>
    </location>
</feature>
<dbReference type="HAMAP" id="MF_00022">
    <property type="entry name" value="Glu_tRNA_synth_type1"/>
    <property type="match status" value="1"/>
</dbReference>
<dbReference type="SUPFAM" id="SSF48163">
    <property type="entry name" value="An anticodon-binding domain of class I aminoacyl-tRNA synthetases"/>
    <property type="match status" value="1"/>
</dbReference>
<feature type="short sequence motif" description="'HIGH' region" evidence="8">
    <location>
        <begin position="7"/>
        <end position="17"/>
    </location>
</feature>
<dbReference type="RefSeq" id="WP_132008299.1">
    <property type="nucleotide sequence ID" value="NZ_JBHUNN010000002.1"/>
</dbReference>
<dbReference type="PROSITE" id="PS00178">
    <property type="entry name" value="AA_TRNA_LIGASE_I"/>
    <property type="match status" value="1"/>
</dbReference>
<dbReference type="AlphaFoldDB" id="A0A4R2GQW7"/>
<name>A0A4R2GQW7_9HYPH</name>
<feature type="short sequence motif" description="'KMSKS' region" evidence="8">
    <location>
        <begin position="238"/>
        <end position="242"/>
    </location>
</feature>
<evidence type="ECO:0000256" key="8">
    <source>
        <dbReference type="HAMAP-Rule" id="MF_00022"/>
    </source>
</evidence>
<evidence type="ECO:0000256" key="2">
    <source>
        <dbReference type="ARBA" id="ARBA00022490"/>
    </source>
</evidence>
<dbReference type="Pfam" id="PF19269">
    <property type="entry name" value="Anticodon_2"/>
    <property type="match status" value="1"/>
</dbReference>
<sequence length="444" mass="47965">MIVRFAPSPTGYLHIGNARTALLNALLARRAGGRFILRLDDTDQERSRAEYAAAIREDLAWLGLAPDQEFRQSDRMAAYEAAAQRLRDAGRLYACYETADELERRRKRQLARGLPPVYDRAALKLTDAEKADLEAQGRRPHWRFLLEPGVVTWTDLVRGDSRVESGSLSDPVLIREDGSFLYTLPSVVDDAGMGVTHVVRGEDHVTNTAAQIQIFEALGAAPPLFGHHNLLTTASGEGLSKRLGHLSLRGLRDSGLEPMAVAALAVLVGTAEAVRPVADLDALAALVDLSGISRAPAKFDENELASLNARLLHDMSWADAAPRLAALGLPASEPLWLAVRGNISRLAEVTDWARVIASGPDGTADPGMTDAFRVAAASALPAEPWSTETWKQWTSAIRDQTGAKGKALFMPLRLALTGREHGPELAALLPLIGRAETLRRLGGA</sequence>
<evidence type="ECO:0000313" key="11">
    <source>
        <dbReference type="EMBL" id="TCO11998.1"/>
    </source>
</evidence>
<protein>
    <recommendedName>
        <fullName evidence="8">Glutamate--tRNA ligase</fullName>
        <ecNumber evidence="8">6.1.1.17</ecNumber>
    </recommendedName>
    <alternativeName>
        <fullName evidence="8">Glutamyl-tRNA synthetase</fullName>
        <shortName evidence="8">GluRS</shortName>
    </alternativeName>
</protein>
<comment type="function">
    <text evidence="8">Catalyzes the attachment of glutamate to tRNA(Glu) in a two-step reaction: glutamate is first activated by ATP to form Glu-AMP and then transferred to the acceptor end of tRNA(Glu).</text>
</comment>
<feature type="domain" description="Aminoacyl-tRNA synthetase class I anticodon-binding" evidence="10">
    <location>
        <begin position="371"/>
        <end position="442"/>
    </location>
</feature>
<dbReference type="InterPro" id="IPR014729">
    <property type="entry name" value="Rossmann-like_a/b/a_fold"/>
</dbReference>
<comment type="subunit">
    <text evidence="8">Monomer.</text>
</comment>
<dbReference type="PANTHER" id="PTHR43311:SF2">
    <property type="entry name" value="GLUTAMATE--TRNA LIGASE, MITOCHONDRIAL-RELATED"/>
    <property type="match status" value="1"/>
</dbReference>
<dbReference type="SUPFAM" id="SSF52374">
    <property type="entry name" value="Nucleotidylyl transferase"/>
    <property type="match status" value="1"/>
</dbReference>
<dbReference type="OrthoDB" id="9807503at2"/>
<gene>
    <name evidence="8" type="primary">gltX</name>
    <name evidence="11" type="ORF">EV666_11036</name>
</gene>
<evidence type="ECO:0000256" key="6">
    <source>
        <dbReference type="ARBA" id="ARBA00022917"/>
    </source>
</evidence>
<keyword evidence="6 8" id="KW-0648">Protein biosynthesis</keyword>
<evidence type="ECO:0000259" key="10">
    <source>
        <dbReference type="Pfam" id="PF19269"/>
    </source>
</evidence>